<reference evidence="3 4" key="1">
    <citation type="submission" date="2019-03" db="EMBL/GenBank/DDBJ databases">
        <title>Rhodosporidium diobovatum UCD-FST 08-225 genome sequencing, assembly, and annotation.</title>
        <authorList>
            <person name="Fakankun I.U."/>
            <person name="Fristensky B."/>
            <person name="Levin D.B."/>
        </authorList>
    </citation>
    <scope>NUCLEOTIDE SEQUENCE [LARGE SCALE GENOMIC DNA]</scope>
    <source>
        <strain evidence="3 4">UCD-FST 08-225</strain>
    </source>
</reference>
<protein>
    <submittedName>
        <fullName evidence="3">Uncharacterized protein</fullName>
    </submittedName>
</protein>
<feature type="compositionally biased region" description="Basic and acidic residues" evidence="2">
    <location>
        <begin position="469"/>
        <end position="480"/>
    </location>
</feature>
<name>A0A5C5G3D9_9BASI</name>
<dbReference type="Proteomes" id="UP000311382">
    <property type="component" value="Unassembled WGS sequence"/>
</dbReference>
<keyword evidence="1" id="KW-0175">Coiled coil</keyword>
<comment type="caution">
    <text evidence="3">The sequence shown here is derived from an EMBL/GenBank/DDBJ whole genome shotgun (WGS) entry which is preliminary data.</text>
</comment>
<dbReference type="AlphaFoldDB" id="A0A5C5G3D9"/>
<keyword evidence="4" id="KW-1185">Reference proteome</keyword>
<proteinExistence type="predicted"/>
<feature type="compositionally biased region" description="Acidic residues" evidence="2">
    <location>
        <begin position="484"/>
        <end position="500"/>
    </location>
</feature>
<dbReference type="EMBL" id="SOZI01000019">
    <property type="protein sequence ID" value="TNY22824.1"/>
    <property type="molecule type" value="Genomic_DNA"/>
</dbReference>
<feature type="region of interest" description="Disordered" evidence="2">
    <location>
        <begin position="469"/>
        <end position="500"/>
    </location>
</feature>
<feature type="region of interest" description="Disordered" evidence="2">
    <location>
        <begin position="60"/>
        <end position="88"/>
    </location>
</feature>
<evidence type="ECO:0000313" key="4">
    <source>
        <dbReference type="Proteomes" id="UP000311382"/>
    </source>
</evidence>
<evidence type="ECO:0000313" key="3">
    <source>
        <dbReference type="EMBL" id="TNY22824.1"/>
    </source>
</evidence>
<accession>A0A5C5G3D9</accession>
<sequence length="500" mass="55553">MAWTTSRLRSSWRARTARTAARRSLRQLSATCACVSAGCARKSASSSAATCPRTCRTCTKLPPHASAPSPTTTSVKTELEEDDERARAENERLCWTTKSRRGRLGSKKDLADAGNVQRFVDAQQAVFAEEQAQMNAARKVKQALIEQRTAEKAEIERKKRDEFEAALVEHHGWTEEQVNAHSRRFGWRHQPPAQCPRAQPHVKPDAWRAYRDALQVVLDNDAAERRAAPGRALRIHFFRDKFNLIDGTDPRFKGIFPSFDRFRKLDPIKALWYPEDAQLDGSTWPTQEPLVLQVLEELADSTRVNAIRAILAANSGEALSTLSTDPADYPDDEYDDAFFQQITSHFVVGRWTLVPRGRRLRRTIVNTPTAFPTVLGHMWGTWYSNHGADPFASKLTPRYVSALRLILDAAELDEDATPSTLDNLGPTFSVARQGKTIATGKTWMQTVELLRKVGGTDKELGAGIDVSVTHEDAKGKEKGAVSDLEGEGEGESEDGADGSE</sequence>
<feature type="compositionally biased region" description="Low complexity" evidence="2">
    <location>
        <begin position="60"/>
        <end position="74"/>
    </location>
</feature>
<evidence type="ECO:0000256" key="1">
    <source>
        <dbReference type="SAM" id="Coils"/>
    </source>
</evidence>
<evidence type="ECO:0000256" key="2">
    <source>
        <dbReference type="SAM" id="MobiDB-lite"/>
    </source>
</evidence>
<gene>
    <name evidence="3" type="ORF">DMC30DRAFT_100603</name>
</gene>
<feature type="coiled-coil region" evidence="1">
    <location>
        <begin position="127"/>
        <end position="161"/>
    </location>
</feature>
<organism evidence="3 4">
    <name type="scientific">Rhodotorula diobovata</name>
    <dbReference type="NCBI Taxonomy" id="5288"/>
    <lineage>
        <taxon>Eukaryota</taxon>
        <taxon>Fungi</taxon>
        <taxon>Dikarya</taxon>
        <taxon>Basidiomycota</taxon>
        <taxon>Pucciniomycotina</taxon>
        <taxon>Microbotryomycetes</taxon>
        <taxon>Sporidiobolales</taxon>
        <taxon>Sporidiobolaceae</taxon>
        <taxon>Rhodotorula</taxon>
    </lineage>
</organism>